<feature type="transmembrane region" description="Helical" evidence="6">
    <location>
        <begin position="579"/>
        <end position="604"/>
    </location>
</feature>
<evidence type="ECO:0000313" key="8">
    <source>
        <dbReference type="EMBL" id="KAG6763970.1"/>
    </source>
</evidence>
<comment type="similarity">
    <text evidence="1">Belongs to the GDAP2 family.</text>
</comment>
<comment type="similarity">
    <text evidence="3">Belongs to the PPR family. PCMP-E subfamily.</text>
</comment>
<dbReference type="FunFam" id="1.25.40.10:FF:000427">
    <property type="entry name" value="Pentatricopeptide repeat-containing protein chloroplastic"/>
    <property type="match status" value="1"/>
</dbReference>
<dbReference type="SMART" id="SM00506">
    <property type="entry name" value="A1pp"/>
    <property type="match status" value="1"/>
</dbReference>
<dbReference type="InterPro" id="IPR046960">
    <property type="entry name" value="PPR_At4g14850-like_plant"/>
</dbReference>
<dbReference type="EMBL" id="JAAWWB010000016">
    <property type="protein sequence ID" value="KAG6763970.1"/>
    <property type="molecule type" value="Genomic_DNA"/>
</dbReference>
<dbReference type="OrthoDB" id="185373at2759"/>
<feature type="repeat" description="PPR" evidence="4">
    <location>
        <begin position="1302"/>
        <end position="1336"/>
    </location>
</feature>
<dbReference type="PROSITE" id="PS51154">
    <property type="entry name" value="MACRO"/>
    <property type="match status" value="1"/>
</dbReference>
<dbReference type="GO" id="GO:0009451">
    <property type="term" value="P:RNA modification"/>
    <property type="evidence" value="ECO:0007669"/>
    <property type="project" value="InterPro"/>
</dbReference>
<keyword evidence="6" id="KW-0472">Membrane</keyword>
<dbReference type="Proteomes" id="UP000886885">
    <property type="component" value="Chromosome 8D"/>
</dbReference>
<proteinExistence type="inferred from homology"/>
<dbReference type="PANTHER" id="PTHR24015:SF548">
    <property type="entry name" value="OS08G0340900 PROTEIN"/>
    <property type="match status" value="1"/>
</dbReference>
<name>A0A8X8CRP8_POPTO</name>
<organism evidence="8 9">
    <name type="scientific">Populus tomentosa</name>
    <name type="common">Chinese white poplar</name>
    <dbReference type="NCBI Taxonomy" id="118781"/>
    <lineage>
        <taxon>Eukaryota</taxon>
        <taxon>Viridiplantae</taxon>
        <taxon>Streptophyta</taxon>
        <taxon>Embryophyta</taxon>
        <taxon>Tracheophyta</taxon>
        <taxon>Spermatophyta</taxon>
        <taxon>Magnoliopsida</taxon>
        <taxon>eudicotyledons</taxon>
        <taxon>Gunneridae</taxon>
        <taxon>Pentapetalae</taxon>
        <taxon>rosids</taxon>
        <taxon>fabids</taxon>
        <taxon>Malpighiales</taxon>
        <taxon>Salicaceae</taxon>
        <taxon>Saliceae</taxon>
        <taxon>Populus</taxon>
    </lineage>
</organism>
<keyword evidence="9" id="KW-1185">Reference proteome</keyword>
<dbReference type="InterPro" id="IPR002885">
    <property type="entry name" value="PPR_rpt"/>
</dbReference>
<dbReference type="Pfam" id="PF13041">
    <property type="entry name" value="PPR_2"/>
    <property type="match status" value="2"/>
</dbReference>
<dbReference type="Pfam" id="PF13716">
    <property type="entry name" value="CRAL_TRIO_2"/>
    <property type="match status" value="1"/>
</dbReference>
<dbReference type="GO" id="GO:0003723">
    <property type="term" value="F:RNA binding"/>
    <property type="evidence" value="ECO:0007669"/>
    <property type="project" value="InterPro"/>
</dbReference>
<dbReference type="InterPro" id="IPR002589">
    <property type="entry name" value="Macro_dom"/>
</dbReference>
<feature type="repeat" description="PPR" evidence="4">
    <location>
        <begin position="1202"/>
        <end position="1236"/>
    </location>
</feature>
<dbReference type="Pfam" id="PF01661">
    <property type="entry name" value="Macro"/>
    <property type="match status" value="1"/>
</dbReference>
<evidence type="ECO:0000256" key="3">
    <source>
        <dbReference type="ARBA" id="ARBA00061659"/>
    </source>
</evidence>
<reference evidence="8" key="1">
    <citation type="journal article" date="2020" name="bioRxiv">
        <title>Hybrid origin of Populus tomentosa Carr. identified through genome sequencing and phylogenomic analysis.</title>
        <authorList>
            <person name="An X."/>
            <person name="Gao K."/>
            <person name="Chen Z."/>
            <person name="Li J."/>
            <person name="Yang X."/>
            <person name="Yang X."/>
            <person name="Zhou J."/>
            <person name="Guo T."/>
            <person name="Zhao T."/>
            <person name="Huang S."/>
            <person name="Miao D."/>
            <person name="Khan W.U."/>
            <person name="Rao P."/>
            <person name="Ye M."/>
            <person name="Lei B."/>
            <person name="Liao W."/>
            <person name="Wang J."/>
            <person name="Ji L."/>
            <person name="Li Y."/>
            <person name="Guo B."/>
            <person name="Mustafa N.S."/>
            <person name="Li S."/>
            <person name="Yun Q."/>
            <person name="Keller S.R."/>
            <person name="Mao J."/>
            <person name="Zhang R."/>
            <person name="Strauss S.H."/>
        </authorList>
    </citation>
    <scope>NUCLEOTIDE SEQUENCE</scope>
    <source>
        <strain evidence="8">GM15</strain>
        <tissue evidence="8">Leaf</tissue>
    </source>
</reference>
<accession>A0A8X8CRP8</accession>
<feature type="transmembrane region" description="Helical" evidence="6">
    <location>
        <begin position="639"/>
        <end position="660"/>
    </location>
</feature>
<feature type="region of interest" description="Disordered" evidence="5">
    <location>
        <begin position="1"/>
        <end position="68"/>
    </location>
</feature>
<keyword evidence="6" id="KW-0812">Transmembrane</keyword>
<keyword evidence="2" id="KW-0677">Repeat</keyword>
<evidence type="ECO:0000256" key="5">
    <source>
        <dbReference type="SAM" id="MobiDB-lite"/>
    </source>
</evidence>
<evidence type="ECO:0000259" key="7">
    <source>
        <dbReference type="PROSITE" id="PS51154"/>
    </source>
</evidence>
<evidence type="ECO:0000256" key="1">
    <source>
        <dbReference type="ARBA" id="ARBA00008355"/>
    </source>
</evidence>
<dbReference type="FunFam" id="1.25.40.10:FF:000212">
    <property type="entry name" value="Pentatricopeptide repeat-containing protein At2g03380, mitochondrial"/>
    <property type="match status" value="1"/>
</dbReference>
<dbReference type="Pfam" id="PF01535">
    <property type="entry name" value="PPR"/>
    <property type="match status" value="5"/>
</dbReference>
<dbReference type="CDD" id="cd02905">
    <property type="entry name" value="Macro_GDAP2-like"/>
    <property type="match status" value="1"/>
</dbReference>
<evidence type="ECO:0000256" key="4">
    <source>
        <dbReference type="PROSITE-ProRule" id="PRU00708"/>
    </source>
</evidence>
<feature type="repeat" description="PPR" evidence="4">
    <location>
        <begin position="999"/>
        <end position="1033"/>
    </location>
</feature>
<dbReference type="InterPro" id="IPR046848">
    <property type="entry name" value="E_motif"/>
</dbReference>
<feature type="compositionally biased region" description="Polar residues" evidence="5">
    <location>
        <begin position="38"/>
        <end position="52"/>
    </location>
</feature>
<comment type="caution">
    <text evidence="8">The sequence shown here is derived from an EMBL/GenBank/DDBJ whole genome shotgun (WGS) entry which is preliminary data.</text>
</comment>
<evidence type="ECO:0000256" key="6">
    <source>
        <dbReference type="SAM" id="Phobius"/>
    </source>
</evidence>
<dbReference type="NCBIfam" id="TIGR00756">
    <property type="entry name" value="PPR"/>
    <property type="match status" value="6"/>
</dbReference>
<dbReference type="CDD" id="cd00170">
    <property type="entry name" value="SEC14"/>
    <property type="match status" value="1"/>
</dbReference>
<dbReference type="Pfam" id="PF20431">
    <property type="entry name" value="E_motif"/>
    <property type="match status" value="1"/>
</dbReference>
<dbReference type="InterPro" id="IPR035793">
    <property type="entry name" value="Macro_GDAP2"/>
</dbReference>
<feature type="repeat" description="PPR" evidence="4">
    <location>
        <begin position="1403"/>
        <end position="1437"/>
    </location>
</feature>
<evidence type="ECO:0000313" key="9">
    <source>
        <dbReference type="Proteomes" id="UP000886885"/>
    </source>
</evidence>
<keyword evidence="6" id="KW-1133">Transmembrane helix</keyword>
<sequence length="1580" mass="177707">MYQRVPASVTTRGGSPTDNGDSVVTLDQVPRWSDAESRSSFGYDNEDPSFTNPFFPDPLTSPSEGESSSCGMVSRFPVDHEINSKIYLWRGNPWNLEVDAVVNSTNELLDEAHSSPGLHAAAGPGLAEECTTLGGCRTGMAKVTNAYDLPARRVIHTVGPKYAMKYHTAAENALSHCYRSCLELLIENGLQSIAMGCIYTESKNYPREPAAHVAIRTVRRFLEKQKNKITAVVFCTTTSTDTEIYKRLLPLYFPRDKHEEEVAISKLPADVGDENGEIIIDERKIRIKPLPKKNIPRPSQPPADFPVIDVGLVRRNSSYLDLYLDPAFMSVIKDPDQRRKEQWKKTAQAQSGWNCAKMLGFGDLGGLPLSAAEEYSLHSRYLAKANSLNLSEIAEMKIVYRGGVDSEGRPVMVVVGAHFLLRCLDLERFVLHVVKEFEPLIQKPYTIVYFHSAASLQVHVLTKRNFQVLYLSFYLHCGNCPPSLSWPHTAFLILYLPASLINSQPDLGWMQRLQQILTRKHQQNLHAIYVLHPNFHLKATIFALQVFVDKVTWKKVVYVDRLLQLFRYVPREQLTIPDFVFQLSFLLLLQIVSLAVCLCSLVAYPDNGLHLATRVKVYWQSFGLDFYKRVKHFVVSPSFWGFVLLTSFSWLMLWNLHYALNVEQCDIAPQLRTQLTEVLIRQHEAKRGSCSKSEARGKATISIIQLRADVQNAIENENYAVAAGLRDQVSKLEAESFAASARALAYENENAQYAFCLGRKLHASFSFPDVSVVPEENLVAPEKPDLESFDHPYTSFLFYGMETPGDFILIKQLCEKHNKPRQRVLPSGPRDFEIGGMELKSLWRSCKTFRQLNQLHAHLLVTNLSNTAQASTKLIESYAQMGSIKSSTLVFETYQNPDSFMWGVLIKCHVWSHAFEEAILLYNKMLCNEAQITNFVFPSVLRACAGFGDMLIGAKVHGRIIKCGFDNDPFIETSLLGLYGELGCLTDARKVFDDIPVRDLVSWSSIISSYVDKGEANEALEMFRLMVNERVKLDWVIMLSVTEACSKLGILKLAKSIHSYIVRRRVDTCDALDNSLIEMYSSCDDLYSAERIFVNMASKTFISWTSMIYCYNRSGWFKEAFEIFVKMLELKVEANVITIMGVLKSCSGLSWLREGKLIHCYALKKGMTFQDDCLGPVLIELYGGCGKLGYCEKVLHAIGERNVVSWNTLLSINARQGLFEEALVLFVQMQKRGLMLDFFSLSSAISACGNVGSLQLGRQIHGYAIKRCILGEFVKNALIGMYSRCGFSDSAYMVFNDIKQKSSVAWNSIISGFVQSGNSIEAIHLVDQMYLNCLKITDVVFLGAIQACADMVCLEKGKWLHHKLIMYGVEKDLYIETALTDMYAKCGDLRAAEGVFHSMSEKSVVSWSAMISGYGMHGRIDAAITFFNQMVELGIKPNHITFMNILSACSHSGSVEQGKFYFDLMRDFGVEPNSEHFACMVDLLSRAGDVNGAYKIINSMPFPADASVLGNLLNGCRIHQRMDMIPGIEKDLLKIRTSDTGHYSLLSNIYAEIGNWAAREKTRGIMERSGYKKVPGYSAI</sequence>
<protein>
    <recommendedName>
        <fullName evidence="7">Macro domain-containing protein</fullName>
    </recommendedName>
</protein>
<gene>
    <name evidence="8" type="ORF">POTOM_031420</name>
</gene>
<dbReference type="PROSITE" id="PS51375">
    <property type="entry name" value="PPR"/>
    <property type="match status" value="6"/>
</dbReference>
<evidence type="ECO:0000256" key="2">
    <source>
        <dbReference type="ARBA" id="ARBA00022737"/>
    </source>
</evidence>
<feature type="domain" description="Macro" evidence="7">
    <location>
        <begin position="73"/>
        <end position="253"/>
    </location>
</feature>
<feature type="repeat" description="PPR" evidence="4">
    <location>
        <begin position="1100"/>
        <end position="1134"/>
    </location>
</feature>
<dbReference type="PANTHER" id="PTHR24015">
    <property type="entry name" value="OS07G0578800 PROTEIN-RELATED"/>
    <property type="match status" value="1"/>
</dbReference>
<feature type="repeat" description="PPR" evidence="4">
    <location>
        <begin position="1438"/>
        <end position="1472"/>
    </location>
</feature>
<dbReference type="InterPro" id="IPR001251">
    <property type="entry name" value="CRAL-TRIO_dom"/>
</dbReference>
<feature type="compositionally biased region" description="Polar residues" evidence="5">
    <location>
        <begin position="8"/>
        <end position="22"/>
    </location>
</feature>